<name>A0A1L3ZAX8_RHILE</name>
<dbReference type="EMBL" id="CP018228">
    <property type="protein sequence ID" value="API52809.1"/>
    <property type="molecule type" value="Genomic_DNA"/>
</dbReference>
<sequence>MPVMVFVVHHRDFIDRAPPAVLAAQKNAPQRQHPVAGFAGGGPPTSRLGWKKGDRALLLDDADGNSWIMKGFQLGPKPQRRLEEFTAAAASTIMSDAFSTSMTDDRSGDGRRQALAVT</sequence>
<feature type="region of interest" description="Disordered" evidence="1">
    <location>
        <begin position="99"/>
        <end position="118"/>
    </location>
</feature>
<organism evidence="2 3">
    <name type="scientific">Rhizobium leguminosarum</name>
    <dbReference type="NCBI Taxonomy" id="384"/>
    <lineage>
        <taxon>Bacteria</taxon>
        <taxon>Pseudomonadati</taxon>
        <taxon>Pseudomonadota</taxon>
        <taxon>Alphaproteobacteria</taxon>
        <taxon>Hyphomicrobiales</taxon>
        <taxon>Rhizobiaceae</taxon>
        <taxon>Rhizobium/Agrobacterium group</taxon>
        <taxon>Rhizobium</taxon>
    </lineage>
</organism>
<dbReference type="Proteomes" id="UP000183050">
    <property type="component" value="Chromosome"/>
</dbReference>
<proteinExistence type="predicted"/>
<accession>A0A1L3ZAX8</accession>
<reference evidence="2 3" key="1">
    <citation type="submission" date="2016-11" db="EMBL/GenBank/DDBJ databases">
        <title>Rhizobium leguminosarum bv. viciae strain Vaf12 isolated from Vavilovia formosa root nodules from Russia, Dagestan.</title>
        <authorList>
            <person name="Kimeklis A."/>
        </authorList>
    </citation>
    <scope>NUCLEOTIDE SEQUENCE [LARGE SCALE GENOMIC DNA]</scope>
    <source>
        <strain evidence="2 3">Vaf-108</strain>
    </source>
</reference>
<feature type="region of interest" description="Disordered" evidence="1">
    <location>
        <begin position="27"/>
        <end position="49"/>
    </location>
</feature>
<protein>
    <submittedName>
        <fullName evidence="2">Uncharacterized protein</fullName>
    </submittedName>
</protein>
<dbReference type="AlphaFoldDB" id="A0A1L3ZAX8"/>
<evidence type="ECO:0000256" key="1">
    <source>
        <dbReference type="SAM" id="MobiDB-lite"/>
    </source>
</evidence>
<evidence type="ECO:0000313" key="2">
    <source>
        <dbReference type="EMBL" id="API52809.1"/>
    </source>
</evidence>
<gene>
    <name evidence="2" type="ORF">BMW22_15370</name>
</gene>
<feature type="compositionally biased region" description="Basic and acidic residues" evidence="1">
    <location>
        <begin position="103"/>
        <end position="112"/>
    </location>
</feature>
<evidence type="ECO:0000313" key="3">
    <source>
        <dbReference type="Proteomes" id="UP000183050"/>
    </source>
</evidence>